<feature type="transmembrane region" description="Helical" evidence="1">
    <location>
        <begin position="376"/>
        <end position="393"/>
    </location>
</feature>
<evidence type="ECO:0008006" key="4">
    <source>
        <dbReference type="Google" id="ProtNLM"/>
    </source>
</evidence>
<keyword evidence="3" id="KW-1185">Reference proteome</keyword>
<name>A0ABW3XZP9_9FLAO</name>
<comment type="caution">
    <text evidence="2">The sequence shown here is derived from an EMBL/GenBank/DDBJ whole genome shotgun (WGS) entry which is preliminary data.</text>
</comment>
<sequence length="401" mass="46763">MIKPIWIKSSLFFFFIVSIIGTSLRAIYFLKLPFDYAHLVHAHSHVAFQGWIYIVLFVLCTNLFLTKKQIEKGHYLLQLKLTLFIIFGILVSFSLQGYGVYSIIFSTLFQFMNYWFIFCFFKDLKQPSLQYKNSISVLFLKTGLWLAVLSTLMPWGVGILSAKGMSDTEAYQSFIYSFLHFQYNGWFLFVCFALFLKWLEIDNIAPNKKLMLNFYRCLILAIFPALTLSLLGMSFRKSLIIPAHLAGIFQIIGGVFLCMALKPFFKNWIFKKAFWIRILIITFLFSFFLKLTFQYLSVFQIFKDFAFHNKHTVLAYLHLSLIGVISVFILAFLFDLKWLNLHRFSQGGILLLFSGFIVTEMVLLLGAFSVWYSYRILFYGSACMALGIFLLLLSPQKMKDE</sequence>
<keyword evidence="1" id="KW-0472">Membrane</keyword>
<proteinExistence type="predicted"/>
<feature type="transmembrane region" description="Helical" evidence="1">
    <location>
        <begin position="77"/>
        <end position="95"/>
    </location>
</feature>
<organism evidence="2 3">
    <name type="scientific">Namhaeicola litoreus</name>
    <dbReference type="NCBI Taxonomy" id="1052145"/>
    <lineage>
        <taxon>Bacteria</taxon>
        <taxon>Pseudomonadati</taxon>
        <taxon>Bacteroidota</taxon>
        <taxon>Flavobacteriia</taxon>
        <taxon>Flavobacteriales</taxon>
        <taxon>Flavobacteriaceae</taxon>
        <taxon>Namhaeicola</taxon>
    </lineage>
</organism>
<evidence type="ECO:0000313" key="3">
    <source>
        <dbReference type="Proteomes" id="UP001597201"/>
    </source>
</evidence>
<dbReference type="Proteomes" id="UP001597201">
    <property type="component" value="Unassembled WGS sequence"/>
</dbReference>
<feature type="transmembrane region" description="Helical" evidence="1">
    <location>
        <begin position="142"/>
        <end position="162"/>
    </location>
</feature>
<feature type="transmembrane region" description="Helical" evidence="1">
    <location>
        <begin position="217"/>
        <end position="235"/>
    </location>
</feature>
<gene>
    <name evidence="2" type="ORF">ACFQ39_05440</name>
</gene>
<keyword evidence="1" id="KW-0812">Transmembrane</keyword>
<evidence type="ECO:0000256" key="1">
    <source>
        <dbReference type="SAM" id="Phobius"/>
    </source>
</evidence>
<dbReference type="EMBL" id="JBHTMY010000002">
    <property type="protein sequence ID" value="MFD1315051.1"/>
    <property type="molecule type" value="Genomic_DNA"/>
</dbReference>
<feature type="transmembrane region" description="Helical" evidence="1">
    <location>
        <begin position="273"/>
        <end position="293"/>
    </location>
</feature>
<reference evidence="3" key="1">
    <citation type="journal article" date="2019" name="Int. J. Syst. Evol. Microbiol.">
        <title>The Global Catalogue of Microorganisms (GCM) 10K type strain sequencing project: providing services to taxonomists for standard genome sequencing and annotation.</title>
        <authorList>
            <consortium name="The Broad Institute Genomics Platform"/>
            <consortium name="The Broad Institute Genome Sequencing Center for Infectious Disease"/>
            <person name="Wu L."/>
            <person name="Ma J."/>
        </authorList>
    </citation>
    <scope>NUCLEOTIDE SEQUENCE [LARGE SCALE GENOMIC DNA]</scope>
    <source>
        <strain evidence="3">CCUG 61485</strain>
    </source>
</reference>
<feature type="transmembrane region" description="Helical" evidence="1">
    <location>
        <begin position="241"/>
        <end position="261"/>
    </location>
</feature>
<feature type="transmembrane region" description="Helical" evidence="1">
    <location>
        <begin position="101"/>
        <end position="121"/>
    </location>
</feature>
<feature type="transmembrane region" description="Helical" evidence="1">
    <location>
        <begin position="46"/>
        <end position="65"/>
    </location>
</feature>
<protein>
    <recommendedName>
        <fullName evidence="4">NnrS family protein</fullName>
    </recommendedName>
</protein>
<feature type="transmembrane region" description="Helical" evidence="1">
    <location>
        <begin position="174"/>
        <end position="196"/>
    </location>
</feature>
<evidence type="ECO:0000313" key="2">
    <source>
        <dbReference type="EMBL" id="MFD1315051.1"/>
    </source>
</evidence>
<feature type="transmembrane region" description="Helical" evidence="1">
    <location>
        <begin position="348"/>
        <end position="370"/>
    </location>
</feature>
<feature type="transmembrane region" description="Helical" evidence="1">
    <location>
        <begin position="12"/>
        <end position="34"/>
    </location>
</feature>
<dbReference type="RefSeq" id="WP_377176975.1">
    <property type="nucleotide sequence ID" value="NZ_JBHTMY010000002.1"/>
</dbReference>
<accession>A0ABW3XZP9</accession>
<feature type="transmembrane region" description="Helical" evidence="1">
    <location>
        <begin position="313"/>
        <end position="336"/>
    </location>
</feature>
<keyword evidence="1" id="KW-1133">Transmembrane helix</keyword>